<reference evidence="3 5" key="3">
    <citation type="submission" date="2017-11" db="EMBL/GenBank/DDBJ databases">
        <title>De-novo sequencing of pomegranate (Punica granatum L.) genome.</title>
        <authorList>
            <person name="Akparov Z."/>
            <person name="Amiraslanov A."/>
            <person name="Hajiyeva S."/>
            <person name="Abbasov M."/>
            <person name="Kaur K."/>
            <person name="Hamwieh A."/>
            <person name="Solovyev V."/>
            <person name="Salamov A."/>
            <person name="Braich B."/>
            <person name="Kosarev P."/>
            <person name="Mahmoud A."/>
            <person name="Hajiyev E."/>
            <person name="Babayeva S."/>
            <person name="Izzatullayeva V."/>
            <person name="Mammadov A."/>
            <person name="Mammadov A."/>
            <person name="Sharifova S."/>
            <person name="Ojaghi J."/>
            <person name="Eynullazada K."/>
            <person name="Bayramov B."/>
            <person name="Abdulazimova A."/>
            <person name="Shahmuradov I."/>
        </authorList>
    </citation>
    <scope>NUCLEOTIDE SEQUENCE [LARGE SCALE GENOMIC DNA]</scope>
    <source>
        <strain evidence="3">AG2017</strain>
        <strain evidence="5">cv. AG2017</strain>
        <tissue evidence="3">Leaf</tissue>
    </source>
</reference>
<comment type="caution">
    <text evidence="2">The sequence shown here is derived from an EMBL/GenBank/DDBJ whole genome shotgun (WGS) entry which is preliminary data.</text>
</comment>
<dbReference type="Proteomes" id="UP000233551">
    <property type="component" value="Unassembled WGS sequence"/>
</dbReference>
<sequence>MESFVKATKKKMKRKDLDQVSDDFSDFSLSSPARKIRRLDAELPPIMEDEEPGNFMSFEQPSPTLQGARASPIIEELPPSSAPVNEERAIVLFKPVNSPILQHQSSSTLSVSVDPDLISEFKNRKLWASLSGNAKSSEDDAKAADKSSNKCMAVVPWYPAQFTPIPEPQVEAAEEMEAEEMGEATMEIEDSSTAAPVEELPSPYGEMRGGDASSLPQWQHCMTPQFPPTTTSSPIVWFR</sequence>
<evidence type="ECO:0000256" key="1">
    <source>
        <dbReference type="SAM" id="MobiDB-lite"/>
    </source>
</evidence>
<keyword evidence="5" id="KW-1185">Reference proteome</keyword>
<dbReference type="STRING" id="22663.A0A218XPZ0"/>
<dbReference type="EMBL" id="MTKT01001080">
    <property type="protein sequence ID" value="OWM86910.1"/>
    <property type="molecule type" value="Genomic_DNA"/>
</dbReference>
<reference evidence="2" key="2">
    <citation type="submission" date="2017-06" db="EMBL/GenBank/DDBJ databases">
        <title>The pomegranate genome and the genomics of punicalagin biosynthesis.</title>
        <authorList>
            <person name="Xu C."/>
        </authorList>
    </citation>
    <scope>NUCLEOTIDE SEQUENCE [LARGE SCALE GENOMIC DNA]</scope>
    <source>
        <tissue evidence="2">Fresh leaf</tissue>
    </source>
</reference>
<dbReference type="AlphaFoldDB" id="A0A218XPZ0"/>
<evidence type="ECO:0000313" key="4">
    <source>
        <dbReference type="Proteomes" id="UP000197138"/>
    </source>
</evidence>
<name>A0A218XPZ0_PUNGR</name>
<protein>
    <submittedName>
        <fullName evidence="2">Uncharacterized protein</fullName>
    </submittedName>
</protein>
<accession>A0A218XPZ0</accession>
<dbReference type="EMBL" id="PGOL01004106">
    <property type="protein sequence ID" value="PKI38424.1"/>
    <property type="molecule type" value="Genomic_DNA"/>
</dbReference>
<proteinExistence type="predicted"/>
<evidence type="ECO:0000313" key="3">
    <source>
        <dbReference type="EMBL" id="PKI38424.1"/>
    </source>
</evidence>
<dbReference type="OrthoDB" id="1937743at2759"/>
<feature type="region of interest" description="Disordered" evidence="1">
    <location>
        <begin position="41"/>
        <end position="67"/>
    </location>
</feature>
<feature type="region of interest" description="Disordered" evidence="1">
    <location>
        <begin position="187"/>
        <end position="216"/>
    </location>
</feature>
<dbReference type="Proteomes" id="UP000197138">
    <property type="component" value="Unassembled WGS sequence"/>
</dbReference>
<dbReference type="GeneID" id="116189383"/>
<organism evidence="2 4">
    <name type="scientific">Punica granatum</name>
    <name type="common">Pomegranate</name>
    <dbReference type="NCBI Taxonomy" id="22663"/>
    <lineage>
        <taxon>Eukaryota</taxon>
        <taxon>Viridiplantae</taxon>
        <taxon>Streptophyta</taxon>
        <taxon>Embryophyta</taxon>
        <taxon>Tracheophyta</taxon>
        <taxon>Spermatophyta</taxon>
        <taxon>Magnoliopsida</taxon>
        <taxon>eudicotyledons</taxon>
        <taxon>Gunneridae</taxon>
        <taxon>Pentapetalae</taxon>
        <taxon>rosids</taxon>
        <taxon>malvids</taxon>
        <taxon>Myrtales</taxon>
        <taxon>Lythraceae</taxon>
        <taxon>Punica</taxon>
    </lineage>
</organism>
<evidence type="ECO:0000313" key="5">
    <source>
        <dbReference type="Proteomes" id="UP000233551"/>
    </source>
</evidence>
<gene>
    <name evidence="2" type="ORF">CDL15_Pgr015946</name>
    <name evidence="3" type="ORF">CRG98_041204</name>
</gene>
<dbReference type="PANTHER" id="PTHR35510:SF1">
    <property type="entry name" value="DBH-LIKE MONOOXYGENASE"/>
    <property type="match status" value="1"/>
</dbReference>
<dbReference type="PANTHER" id="PTHR35510">
    <property type="entry name" value="DBH-LIKE MONOOXYGENASE"/>
    <property type="match status" value="1"/>
</dbReference>
<evidence type="ECO:0000313" key="2">
    <source>
        <dbReference type="EMBL" id="OWM86910.1"/>
    </source>
</evidence>
<reference evidence="4" key="1">
    <citation type="journal article" date="2017" name="Plant J.">
        <title>The pomegranate (Punica granatum L.) genome and the genomics of punicalagin biosynthesis.</title>
        <authorList>
            <person name="Qin G."/>
            <person name="Xu C."/>
            <person name="Ming R."/>
            <person name="Tang H."/>
            <person name="Guyot R."/>
            <person name="Kramer E.M."/>
            <person name="Hu Y."/>
            <person name="Yi X."/>
            <person name="Qi Y."/>
            <person name="Xu X."/>
            <person name="Gao Z."/>
            <person name="Pan H."/>
            <person name="Jian J."/>
            <person name="Tian Y."/>
            <person name="Yue Z."/>
            <person name="Xu Y."/>
        </authorList>
    </citation>
    <scope>NUCLEOTIDE SEQUENCE [LARGE SCALE GENOMIC DNA]</scope>
    <source>
        <strain evidence="4">cv. Dabenzi</strain>
    </source>
</reference>